<evidence type="ECO:0000256" key="3">
    <source>
        <dbReference type="ARBA" id="ARBA00023125"/>
    </source>
</evidence>
<proteinExistence type="predicted"/>
<evidence type="ECO:0000313" key="8">
    <source>
        <dbReference type="Proteomes" id="UP001345013"/>
    </source>
</evidence>
<dbReference type="EMBL" id="JAVRRG010000032">
    <property type="protein sequence ID" value="KAK5094685.1"/>
    <property type="molecule type" value="Genomic_DNA"/>
</dbReference>
<dbReference type="SMART" id="SM00906">
    <property type="entry name" value="Fungal_trans"/>
    <property type="match status" value="1"/>
</dbReference>
<dbReference type="Proteomes" id="UP001345013">
    <property type="component" value="Unassembled WGS sequence"/>
</dbReference>
<evidence type="ECO:0000256" key="5">
    <source>
        <dbReference type="ARBA" id="ARBA00023242"/>
    </source>
</evidence>
<evidence type="ECO:0000313" key="7">
    <source>
        <dbReference type="EMBL" id="KAK5094685.1"/>
    </source>
</evidence>
<reference evidence="7 8" key="1">
    <citation type="submission" date="2023-08" db="EMBL/GenBank/DDBJ databases">
        <title>Black Yeasts Isolated from many extreme environments.</title>
        <authorList>
            <person name="Coleine C."/>
            <person name="Stajich J.E."/>
            <person name="Selbmann L."/>
        </authorList>
    </citation>
    <scope>NUCLEOTIDE SEQUENCE [LARGE SCALE GENOMIC DNA]</scope>
    <source>
        <strain evidence="7 8">CCFEE 5885</strain>
    </source>
</reference>
<gene>
    <name evidence="7" type="primary">LEU3</name>
    <name evidence="7" type="ORF">LTR24_003385</name>
</gene>
<name>A0ABR0KF26_9EURO</name>
<dbReference type="Pfam" id="PF04082">
    <property type="entry name" value="Fungal_trans"/>
    <property type="match status" value="1"/>
</dbReference>
<dbReference type="PANTHER" id="PTHR31845">
    <property type="entry name" value="FINGER DOMAIN PROTEIN, PUTATIVE-RELATED"/>
    <property type="match status" value="1"/>
</dbReference>
<keyword evidence="2" id="KW-0805">Transcription regulation</keyword>
<evidence type="ECO:0000256" key="4">
    <source>
        <dbReference type="ARBA" id="ARBA00023163"/>
    </source>
</evidence>
<evidence type="ECO:0000259" key="6">
    <source>
        <dbReference type="SMART" id="SM00906"/>
    </source>
</evidence>
<protein>
    <submittedName>
        <fullName evidence="7">Regulatory protein leu3</fullName>
    </submittedName>
</protein>
<keyword evidence="8" id="KW-1185">Reference proteome</keyword>
<evidence type="ECO:0000256" key="1">
    <source>
        <dbReference type="ARBA" id="ARBA00004123"/>
    </source>
</evidence>
<feature type="domain" description="Xylanolytic transcriptional activator regulatory" evidence="6">
    <location>
        <begin position="182"/>
        <end position="261"/>
    </location>
</feature>
<sequence length="496" mass="55537">MSSEIQELRKALVNTSPDGSYSSGALRTENTNEVQIGWAVQLPVAAEECGVSAPEPPAHDASSAVASESASPRPYRIVGLFTLTAGQVKEHFRAYFARCHRYLPLELKSRDPDDVYLNSPLLFWAICAAASSWKLQSQLEVEIKTLVATTLHSKVRAIETVQALLVLCMWPFRVSKLHEDPSHFYIGLATQMCLQLGLHRPSQPHSHLVDRPEYQSMIADAHVKTTTWLACFVVNQMQSSYLGVPPSILVDLNLANSFDNPKVDKTLSQLCRIYHLLSQSCLAISANGPTPSGMLAPDARLLMMKLCDEHLSTLHAQYLQDMNDIVQVSFLYSRLQTCSFALLDDMPVTDELVQIINSAEETACELIELCYGMNLAVAPYIIRQVMCYGAFVLVRIMRLQHSTQREVLEDNIERVCQAMSTTASADDGITRKLCPILRALPYVEDKSHTSPIMSRMAASIVYDSIRIYWNNSDARRPSREPLTFDFDGYDWNTLLL</sequence>
<comment type="caution">
    <text evidence="7">The sequence shown here is derived from an EMBL/GenBank/DDBJ whole genome shotgun (WGS) entry which is preliminary data.</text>
</comment>
<keyword evidence="3" id="KW-0238">DNA-binding</keyword>
<dbReference type="PANTHER" id="PTHR31845:SF21">
    <property type="entry name" value="REGULATORY PROTEIN LEU3"/>
    <property type="match status" value="1"/>
</dbReference>
<keyword evidence="5" id="KW-0539">Nucleus</keyword>
<dbReference type="CDD" id="cd12148">
    <property type="entry name" value="fungal_TF_MHR"/>
    <property type="match status" value="1"/>
</dbReference>
<organism evidence="7 8">
    <name type="scientific">Lithohypha guttulata</name>
    <dbReference type="NCBI Taxonomy" id="1690604"/>
    <lineage>
        <taxon>Eukaryota</taxon>
        <taxon>Fungi</taxon>
        <taxon>Dikarya</taxon>
        <taxon>Ascomycota</taxon>
        <taxon>Pezizomycotina</taxon>
        <taxon>Eurotiomycetes</taxon>
        <taxon>Chaetothyriomycetidae</taxon>
        <taxon>Chaetothyriales</taxon>
        <taxon>Trichomeriaceae</taxon>
        <taxon>Lithohypha</taxon>
    </lineage>
</organism>
<dbReference type="InterPro" id="IPR007219">
    <property type="entry name" value="XnlR_reg_dom"/>
</dbReference>
<comment type="subcellular location">
    <subcellularLocation>
        <location evidence="1">Nucleus</location>
    </subcellularLocation>
</comment>
<evidence type="ECO:0000256" key="2">
    <source>
        <dbReference type="ARBA" id="ARBA00023015"/>
    </source>
</evidence>
<keyword evidence="4" id="KW-0804">Transcription</keyword>
<accession>A0ABR0KF26</accession>
<dbReference type="InterPro" id="IPR051089">
    <property type="entry name" value="prtT"/>
</dbReference>